<keyword evidence="1" id="KW-0472">Membrane</keyword>
<dbReference type="AlphaFoldDB" id="D4INN4"/>
<evidence type="ECO:0000313" key="2">
    <source>
        <dbReference type="EMBL" id="CBK64546.1"/>
    </source>
</evidence>
<dbReference type="BioCyc" id="ASHA717959:AL1_RS10720-MONOMER"/>
<reference evidence="2 3" key="1">
    <citation type="submission" date="2010-03" db="EMBL/GenBank/DDBJ databases">
        <title>The genome sequence of Alistipes shahii WAL 8301.</title>
        <authorList>
            <consortium name="metaHIT consortium -- http://www.metahit.eu/"/>
            <person name="Pajon A."/>
            <person name="Turner K."/>
            <person name="Parkhill J."/>
        </authorList>
    </citation>
    <scope>NUCLEOTIDE SEQUENCE [LARGE SCALE GENOMIC DNA]</scope>
    <source>
        <strain evidence="2 3">WAL 8301</strain>
    </source>
</reference>
<reference evidence="2 3" key="2">
    <citation type="submission" date="2010-03" db="EMBL/GenBank/DDBJ databases">
        <authorList>
            <person name="Pajon A."/>
        </authorList>
    </citation>
    <scope>NUCLEOTIDE SEQUENCE [LARGE SCALE GENOMIC DNA]</scope>
    <source>
        <strain evidence="2 3">WAL 8301</strain>
    </source>
</reference>
<gene>
    <name evidence="2" type="ORF">AL1_22860</name>
</gene>
<feature type="transmembrane region" description="Helical" evidence="1">
    <location>
        <begin position="48"/>
        <end position="65"/>
    </location>
</feature>
<keyword evidence="1" id="KW-0812">Transmembrane</keyword>
<dbReference type="Proteomes" id="UP000008794">
    <property type="component" value="Chromosome"/>
</dbReference>
<dbReference type="PATRIC" id="fig|717959.3.peg.758"/>
<dbReference type="EMBL" id="FP929032">
    <property type="protein sequence ID" value="CBK64546.1"/>
    <property type="molecule type" value="Genomic_DNA"/>
</dbReference>
<name>D4INN4_9BACT</name>
<dbReference type="HOGENOM" id="CLU_2662939_0_0_10"/>
<evidence type="ECO:0000256" key="1">
    <source>
        <dbReference type="SAM" id="Phobius"/>
    </source>
</evidence>
<protein>
    <submittedName>
        <fullName evidence="2">Uncharacterized protein</fullName>
    </submittedName>
</protein>
<dbReference type="KEGG" id="ash:AL1_22860"/>
<accession>D4INN4</accession>
<evidence type="ECO:0000313" key="3">
    <source>
        <dbReference type="Proteomes" id="UP000008794"/>
    </source>
</evidence>
<keyword evidence="1" id="KW-1133">Transmembrane helix</keyword>
<proteinExistence type="predicted"/>
<keyword evidence="3" id="KW-1185">Reference proteome</keyword>
<sequence>MFYYHHVYFNVDKISRTQIIRETHAPSNATIYHIYDVLYKLFKSQNKVDMLLIFNILLPFMKIFHNMNPYRKKEY</sequence>
<dbReference type="STRING" id="717959.AL1_22860"/>
<organism evidence="2 3">
    <name type="scientific">Alistipes shahii WAL 8301</name>
    <dbReference type="NCBI Taxonomy" id="717959"/>
    <lineage>
        <taxon>Bacteria</taxon>
        <taxon>Pseudomonadati</taxon>
        <taxon>Bacteroidota</taxon>
        <taxon>Bacteroidia</taxon>
        <taxon>Bacteroidales</taxon>
        <taxon>Rikenellaceae</taxon>
        <taxon>Alistipes</taxon>
    </lineage>
</organism>